<evidence type="ECO:0000313" key="2">
    <source>
        <dbReference type="Proteomes" id="UP000054018"/>
    </source>
</evidence>
<reference evidence="1 2" key="1">
    <citation type="submission" date="2014-04" db="EMBL/GenBank/DDBJ databases">
        <authorList>
            <consortium name="DOE Joint Genome Institute"/>
            <person name="Kuo A."/>
            <person name="Kohler A."/>
            <person name="Costa M.D."/>
            <person name="Nagy L.G."/>
            <person name="Floudas D."/>
            <person name="Copeland A."/>
            <person name="Barry K.W."/>
            <person name="Cichocki N."/>
            <person name="Veneault-Fourrey C."/>
            <person name="LaButti K."/>
            <person name="Lindquist E.A."/>
            <person name="Lipzen A."/>
            <person name="Lundell T."/>
            <person name="Morin E."/>
            <person name="Murat C."/>
            <person name="Sun H."/>
            <person name="Tunlid A."/>
            <person name="Henrissat B."/>
            <person name="Grigoriev I.V."/>
            <person name="Hibbett D.S."/>
            <person name="Martin F."/>
            <person name="Nordberg H.P."/>
            <person name="Cantor M.N."/>
            <person name="Hua S.X."/>
        </authorList>
    </citation>
    <scope>NUCLEOTIDE SEQUENCE [LARGE SCALE GENOMIC DNA]</scope>
    <source>
        <strain evidence="1 2">441</strain>
    </source>
</reference>
<sequence>MSHPIRKHAQNWLELAFPSSPELNRYRLAILLAVLRPRGLCRVWVYDSWLDTY</sequence>
<evidence type="ECO:0000313" key="1">
    <source>
        <dbReference type="EMBL" id="KIK24552.1"/>
    </source>
</evidence>
<gene>
    <name evidence="1" type="ORF">PISMIDRAFT_678164</name>
</gene>
<dbReference type="AlphaFoldDB" id="A0A0C9ZQI3"/>
<reference evidence="2" key="2">
    <citation type="submission" date="2015-01" db="EMBL/GenBank/DDBJ databases">
        <title>Evolutionary Origins and Diversification of the Mycorrhizal Mutualists.</title>
        <authorList>
            <consortium name="DOE Joint Genome Institute"/>
            <consortium name="Mycorrhizal Genomics Consortium"/>
            <person name="Kohler A."/>
            <person name="Kuo A."/>
            <person name="Nagy L.G."/>
            <person name="Floudas D."/>
            <person name="Copeland A."/>
            <person name="Barry K.W."/>
            <person name="Cichocki N."/>
            <person name="Veneault-Fourrey C."/>
            <person name="LaButti K."/>
            <person name="Lindquist E.A."/>
            <person name="Lipzen A."/>
            <person name="Lundell T."/>
            <person name="Morin E."/>
            <person name="Murat C."/>
            <person name="Riley R."/>
            <person name="Ohm R."/>
            <person name="Sun H."/>
            <person name="Tunlid A."/>
            <person name="Henrissat B."/>
            <person name="Grigoriev I.V."/>
            <person name="Hibbett D.S."/>
            <person name="Martin F."/>
        </authorList>
    </citation>
    <scope>NUCLEOTIDE SEQUENCE [LARGE SCALE GENOMIC DNA]</scope>
    <source>
        <strain evidence="2">441</strain>
    </source>
</reference>
<name>A0A0C9ZQI3_9AGAM</name>
<dbReference type="Proteomes" id="UP000054018">
    <property type="component" value="Unassembled WGS sequence"/>
</dbReference>
<dbReference type="EMBL" id="KN833715">
    <property type="protein sequence ID" value="KIK24552.1"/>
    <property type="molecule type" value="Genomic_DNA"/>
</dbReference>
<dbReference type="HOGENOM" id="CLU_3069594_0_0_1"/>
<proteinExistence type="predicted"/>
<organism evidence="1 2">
    <name type="scientific">Pisolithus microcarpus 441</name>
    <dbReference type="NCBI Taxonomy" id="765257"/>
    <lineage>
        <taxon>Eukaryota</taxon>
        <taxon>Fungi</taxon>
        <taxon>Dikarya</taxon>
        <taxon>Basidiomycota</taxon>
        <taxon>Agaricomycotina</taxon>
        <taxon>Agaricomycetes</taxon>
        <taxon>Agaricomycetidae</taxon>
        <taxon>Boletales</taxon>
        <taxon>Sclerodermatineae</taxon>
        <taxon>Pisolithaceae</taxon>
        <taxon>Pisolithus</taxon>
    </lineage>
</organism>
<keyword evidence="2" id="KW-1185">Reference proteome</keyword>
<protein>
    <submittedName>
        <fullName evidence="1">Uncharacterized protein</fullName>
    </submittedName>
</protein>
<accession>A0A0C9ZQI3</accession>